<name>A0A9P4MZH7_9PLEO</name>
<dbReference type="OrthoDB" id="185373at2759"/>
<dbReference type="PANTHER" id="PTHR47938">
    <property type="entry name" value="RESPIRATORY COMPLEX I CHAPERONE (CIA84), PUTATIVE (AFU_ORTHOLOGUE AFUA_2G06020)-RELATED"/>
    <property type="match status" value="1"/>
</dbReference>
<dbReference type="EMBL" id="ML986622">
    <property type="protein sequence ID" value="KAF2263730.1"/>
    <property type="molecule type" value="Genomic_DNA"/>
</dbReference>
<evidence type="ECO:0000313" key="1">
    <source>
        <dbReference type="EMBL" id="KAF2263730.1"/>
    </source>
</evidence>
<dbReference type="Gene3D" id="1.25.40.10">
    <property type="entry name" value="Tetratricopeptide repeat domain"/>
    <property type="match status" value="1"/>
</dbReference>
<dbReference type="InterPro" id="IPR011990">
    <property type="entry name" value="TPR-like_helical_dom_sf"/>
</dbReference>
<protein>
    <submittedName>
        <fullName evidence="1">Pentatricopeptide repeat protein-like protein</fullName>
    </submittedName>
</protein>
<sequence length="683" mass="77060">MLNCRACLWRCIQALEASHTNVQSLHHNAAPSLLFRNFMQTSTPTLRDGSQLSELSKADDAYRSGSEKWRESAQFAGLKKKEFKALTRNNIASRQTSVDASRKLGQCDPTVSAKDWNQRKKELQYLTDPLELANFVKRQLRKDKVMEMLQLVRMASHSMQCIVSWNHIIDHLLYKEKVAQALKVYNDMKKRAQFPDSYTYTILLRGLSANAHHSGSLEKALSVYHSLSAPNSRVQPSIIHTNAILKVCARANDMDALWGVVAKIPGTGPAAANGITYATILNAIRQSLLVGRPIGETGEQEAIRRERGVIEGRRIWEEVIIKWRNTDIVIKEELVCSMGRLLLIGSRPRDWDDVLSLVEQTMDIPRSVPRLGTPERLKAGLPPLRAPKVLEEFRYDDDHLSPEKAPMRGEEFLPIADPGIDGAVSNPLGYAKPSNNTLSLILEACQKVAAPQAADKYWDLLIDPVTYGIVPDLNSLTFRLRLLRQNRSSAKTVEMLKTYLVNGGLEPRPGIFRIAMSTCNRDKNNHNSLNHATQILDIMSATLEDADARVIAKYAELAIDFPLATGRDYMDALAHLQPVAENLRIQLGIGAGKYPDLSPLDGSDRQHALLALRKIFGLYDKLINSELVSEEEKRPYKEQRARMAHYLHRLNYQDHRRGRDVFDKKAYRVKKLVLERRGEEGKA</sequence>
<organism evidence="1 2">
    <name type="scientific">Lojkania enalia</name>
    <dbReference type="NCBI Taxonomy" id="147567"/>
    <lineage>
        <taxon>Eukaryota</taxon>
        <taxon>Fungi</taxon>
        <taxon>Dikarya</taxon>
        <taxon>Ascomycota</taxon>
        <taxon>Pezizomycotina</taxon>
        <taxon>Dothideomycetes</taxon>
        <taxon>Pleosporomycetidae</taxon>
        <taxon>Pleosporales</taxon>
        <taxon>Pleosporales incertae sedis</taxon>
        <taxon>Lojkania</taxon>
    </lineage>
</organism>
<dbReference type="Pfam" id="PF13041">
    <property type="entry name" value="PPR_2"/>
    <property type="match status" value="1"/>
</dbReference>
<dbReference type="GO" id="GO:0003729">
    <property type="term" value="F:mRNA binding"/>
    <property type="evidence" value="ECO:0007669"/>
    <property type="project" value="TreeGrafter"/>
</dbReference>
<dbReference type="Proteomes" id="UP000800093">
    <property type="component" value="Unassembled WGS sequence"/>
</dbReference>
<reference evidence="2" key="1">
    <citation type="journal article" date="2020" name="Stud. Mycol.">
        <title>101 Dothideomycetes genomes: A test case for predicting lifestyles and emergence of pathogens.</title>
        <authorList>
            <person name="Haridas S."/>
            <person name="Albert R."/>
            <person name="Binder M."/>
            <person name="Bloem J."/>
            <person name="LaButti K."/>
            <person name="Salamov A."/>
            <person name="Andreopoulos B."/>
            <person name="Baker S."/>
            <person name="Barry K."/>
            <person name="Bills G."/>
            <person name="Bluhm B."/>
            <person name="Cannon C."/>
            <person name="Castanera R."/>
            <person name="Culley D."/>
            <person name="Daum C."/>
            <person name="Ezra D."/>
            <person name="Gonzalez J."/>
            <person name="Henrissat B."/>
            <person name="Kuo A."/>
            <person name="Liang C."/>
            <person name="Lipzen A."/>
            <person name="Lutzoni F."/>
            <person name="Magnuson J."/>
            <person name="Mondo S."/>
            <person name="Nolan M."/>
            <person name="Ohm R."/>
            <person name="Pangilinan J."/>
            <person name="Park H.-J."/>
            <person name="Ramirez L."/>
            <person name="Alfaro M."/>
            <person name="Sun H."/>
            <person name="Tritt A."/>
            <person name="Yoshinaga Y."/>
            <person name="Zwiers L.-H."/>
            <person name="Turgeon B."/>
            <person name="Goodwin S."/>
            <person name="Spatafora J."/>
            <person name="Crous P."/>
            <person name="Grigoriev I."/>
        </authorList>
    </citation>
    <scope>NUCLEOTIDE SEQUENCE [LARGE SCALE GENOMIC DNA]</scope>
    <source>
        <strain evidence="2">CBS 304.66</strain>
    </source>
</reference>
<dbReference type="InterPro" id="IPR002885">
    <property type="entry name" value="PPR_rpt"/>
</dbReference>
<proteinExistence type="predicted"/>
<comment type="caution">
    <text evidence="1">The sequence shown here is derived from an EMBL/GenBank/DDBJ whole genome shotgun (WGS) entry which is preliminary data.</text>
</comment>
<accession>A0A9P4MZH7</accession>
<keyword evidence="2" id="KW-1185">Reference proteome</keyword>
<evidence type="ECO:0000313" key="2">
    <source>
        <dbReference type="Proteomes" id="UP000800093"/>
    </source>
</evidence>
<dbReference type="AlphaFoldDB" id="A0A9P4MZH7"/>
<dbReference type="PANTHER" id="PTHR47938:SF35">
    <property type="entry name" value="PENTATRICOPEPTIDE REPEAT-CONTAINING PROTEIN 4, MITOCHONDRIAL-RELATED"/>
    <property type="match status" value="1"/>
</dbReference>
<gene>
    <name evidence="1" type="ORF">CC78DRAFT_533737</name>
</gene>